<dbReference type="EMBL" id="CM055096">
    <property type="protein sequence ID" value="KAJ7555316.1"/>
    <property type="molecule type" value="Genomic_DNA"/>
</dbReference>
<sequence>MDRNRGYDALISPPQAASVGVHQRNRKRSHDEFKNSLDISKLSEEQLLINDRNKYKSMRTRVLSSVWMIGGFILVLYMGHMYIWAMIVGIQILMAHELFTFARAAQREKQLPGFRLLNWHFFFTAMVYVYGRFLSKQFVNTISSDKLLSQLFSGFIQYHMLICYCMYIAGKLGST</sequence>
<proteinExistence type="predicted"/>
<accession>A0ACC2DM39</accession>
<dbReference type="Proteomes" id="UP001162992">
    <property type="component" value="Chromosome 5"/>
</dbReference>
<evidence type="ECO:0000313" key="1">
    <source>
        <dbReference type="EMBL" id="KAJ7555316.1"/>
    </source>
</evidence>
<protein>
    <submittedName>
        <fullName evidence="1">Uncharacterized protein</fullName>
    </submittedName>
</protein>
<keyword evidence="2" id="KW-1185">Reference proteome</keyword>
<comment type="caution">
    <text evidence="1">The sequence shown here is derived from an EMBL/GenBank/DDBJ whole genome shotgun (WGS) entry which is preliminary data.</text>
</comment>
<gene>
    <name evidence="1" type="ORF">O6H91_05G031600</name>
</gene>
<organism evidence="1 2">
    <name type="scientific">Diphasiastrum complanatum</name>
    <name type="common">Issler's clubmoss</name>
    <name type="synonym">Lycopodium complanatum</name>
    <dbReference type="NCBI Taxonomy" id="34168"/>
    <lineage>
        <taxon>Eukaryota</taxon>
        <taxon>Viridiplantae</taxon>
        <taxon>Streptophyta</taxon>
        <taxon>Embryophyta</taxon>
        <taxon>Tracheophyta</taxon>
        <taxon>Lycopodiopsida</taxon>
        <taxon>Lycopodiales</taxon>
        <taxon>Lycopodiaceae</taxon>
        <taxon>Lycopodioideae</taxon>
        <taxon>Diphasiastrum</taxon>
    </lineage>
</organism>
<reference evidence="2" key="1">
    <citation type="journal article" date="2024" name="Proc. Natl. Acad. Sci. U.S.A.">
        <title>Extraordinary preservation of gene collinearity over three hundred million years revealed in homosporous lycophytes.</title>
        <authorList>
            <person name="Li C."/>
            <person name="Wickell D."/>
            <person name="Kuo L.Y."/>
            <person name="Chen X."/>
            <person name="Nie B."/>
            <person name="Liao X."/>
            <person name="Peng D."/>
            <person name="Ji J."/>
            <person name="Jenkins J."/>
            <person name="Williams M."/>
            <person name="Shu S."/>
            <person name="Plott C."/>
            <person name="Barry K."/>
            <person name="Rajasekar S."/>
            <person name="Grimwood J."/>
            <person name="Han X."/>
            <person name="Sun S."/>
            <person name="Hou Z."/>
            <person name="He W."/>
            <person name="Dai G."/>
            <person name="Sun C."/>
            <person name="Schmutz J."/>
            <person name="Leebens-Mack J.H."/>
            <person name="Li F.W."/>
            <person name="Wang L."/>
        </authorList>
    </citation>
    <scope>NUCLEOTIDE SEQUENCE [LARGE SCALE GENOMIC DNA]</scope>
    <source>
        <strain evidence="2">cv. PW_Plant_1</strain>
    </source>
</reference>
<name>A0ACC2DM39_DIPCM</name>
<evidence type="ECO:0000313" key="2">
    <source>
        <dbReference type="Proteomes" id="UP001162992"/>
    </source>
</evidence>